<sequence>MPFAGLAGGAIQAPSFGADVPQSTACGFVIAVGLQIGCKLVAEAVGRDRLLVLGPQAVRQAAYLYGQIDGTPDLREHPWFRLGVQQFVDDNDQGVRIIGVIGNRAKRLALRIFDLGAPDAEMDQQFAWECQDFCV</sequence>
<accession>A0ABZ0J3H0</accession>
<gene>
    <name evidence="1" type="ORF">P4826_17105</name>
</gene>
<proteinExistence type="predicted"/>
<dbReference type="RefSeq" id="WP_317701559.1">
    <property type="nucleotide sequence ID" value="NZ_CP136921.1"/>
</dbReference>
<evidence type="ECO:0000313" key="1">
    <source>
        <dbReference type="EMBL" id="WOO32090.1"/>
    </source>
</evidence>
<organism evidence="1 2">
    <name type="scientific">Diaphorobacter limosus</name>
    <dbReference type="NCBI Taxonomy" id="3036128"/>
    <lineage>
        <taxon>Bacteria</taxon>
        <taxon>Pseudomonadati</taxon>
        <taxon>Pseudomonadota</taxon>
        <taxon>Betaproteobacteria</taxon>
        <taxon>Burkholderiales</taxon>
        <taxon>Comamonadaceae</taxon>
        <taxon>Diaphorobacter</taxon>
    </lineage>
</organism>
<evidence type="ECO:0000313" key="2">
    <source>
        <dbReference type="Proteomes" id="UP001303211"/>
    </source>
</evidence>
<protein>
    <submittedName>
        <fullName evidence="1">Uncharacterized protein</fullName>
    </submittedName>
</protein>
<dbReference type="EMBL" id="CP136921">
    <property type="protein sequence ID" value="WOO32090.1"/>
    <property type="molecule type" value="Genomic_DNA"/>
</dbReference>
<reference evidence="1 2" key="1">
    <citation type="submission" date="2023-03" db="EMBL/GenBank/DDBJ databases">
        <title>Diaphorobacter basophil sp. nov., isolated from a sewage-treatment plant.</title>
        <authorList>
            <person name="Yang K."/>
        </authorList>
    </citation>
    <scope>NUCLEOTIDE SEQUENCE [LARGE SCALE GENOMIC DNA]</scope>
    <source>
        <strain evidence="1 2">Y-1</strain>
    </source>
</reference>
<name>A0ABZ0J3H0_9BURK</name>
<dbReference type="Proteomes" id="UP001303211">
    <property type="component" value="Chromosome"/>
</dbReference>
<keyword evidence="2" id="KW-1185">Reference proteome</keyword>